<protein>
    <submittedName>
        <fullName evidence="1">Uncharacterized protein</fullName>
    </submittedName>
</protein>
<feature type="non-terminal residue" evidence="1">
    <location>
        <position position="1"/>
    </location>
</feature>
<dbReference type="EMBL" id="MUJZ01036824">
    <property type="protein sequence ID" value="OTF76570.1"/>
    <property type="molecule type" value="Genomic_DNA"/>
</dbReference>
<sequence length="100" mass="11173">TVTGDAIFPLYRGWSVNSTISSNGKLKLPKVNSNIRLNVRTTPAITNDVIHTRTNPSQCLAYNGQLPRVPLITAFNSNLIRLVIQMPNNNVLHHRRKNGE</sequence>
<evidence type="ECO:0000313" key="1">
    <source>
        <dbReference type="EMBL" id="OTF76570.1"/>
    </source>
</evidence>
<gene>
    <name evidence="1" type="ORF">BLA29_015002</name>
</gene>
<proteinExistence type="predicted"/>
<dbReference type="Proteomes" id="UP000194236">
    <property type="component" value="Unassembled WGS sequence"/>
</dbReference>
<organism evidence="1 2">
    <name type="scientific">Euroglyphus maynei</name>
    <name type="common">Mayne's house dust mite</name>
    <dbReference type="NCBI Taxonomy" id="6958"/>
    <lineage>
        <taxon>Eukaryota</taxon>
        <taxon>Metazoa</taxon>
        <taxon>Ecdysozoa</taxon>
        <taxon>Arthropoda</taxon>
        <taxon>Chelicerata</taxon>
        <taxon>Arachnida</taxon>
        <taxon>Acari</taxon>
        <taxon>Acariformes</taxon>
        <taxon>Sarcoptiformes</taxon>
        <taxon>Astigmata</taxon>
        <taxon>Psoroptidia</taxon>
        <taxon>Analgoidea</taxon>
        <taxon>Pyroglyphidae</taxon>
        <taxon>Pyroglyphinae</taxon>
        <taxon>Euroglyphus</taxon>
    </lineage>
</organism>
<comment type="caution">
    <text evidence="1">The sequence shown here is derived from an EMBL/GenBank/DDBJ whole genome shotgun (WGS) entry which is preliminary data.</text>
</comment>
<dbReference type="AlphaFoldDB" id="A0A1Y3B6T6"/>
<keyword evidence="2" id="KW-1185">Reference proteome</keyword>
<accession>A0A1Y3B6T6</accession>
<evidence type="ECO:0000313" key="2">
    <source>
        <dbReference type="Proteomes" id="UP000194236"/>
    </source>
</evidence>
<reference evidence="1 2" key="1">
    <citation type="submission" date="2017-03" db="EMBL/GenBank/DDBJ databases">
        <title>Genome Survey of Euroglyphus maynei.</title>
        <authorList>
            <person name="Arlian L.G."/>
            <person name="Morgan M.S."/>
            <person name="Rider S.D."/>
        </authorList>
    </citation>
    <scope>NUCLEOTIDE SEQUENCE [LARGE SCALE GENOMIC DNA]</scope>
    <source>
        <strain evidence="1">Arlian Lab</strain>
        <tissue evidence="1">Whole body</tissue>
    </source>
</reference>
<name>A0A1Y3B6T6_EURMA</name>